<sequence length="625" mass="70368">MTIITFILIIGGIALQPIHAEDDGPEYTISKLNINCQIEKNGAVRLTRTVTYHFNDYADGLTYQQELPKTNSPYHVEKVEVADNNAKLKPIQQNDSENNNTYTVTQGDKDDTFLIKTYHSVKCDNNVTIRYVFTMDDAITNYADAARLNYKVIGNDTDVTQKNIHIKFNFGQKSLTPFKAWMHCNASHTQNISAKDGTLSLAIKKLPANTYVETDILFPKSVTAQNPNVKNSKIISKTIAQEKKITHERELLFFLNYCLLPLIIIGYAVLRFLIVRRKAQKARILKVGEIPHNFDIPTMPVGMANALLKERGSVFTGETVDKFNTFIGELLQLHNEGKIKIESIVNNYEVLLKKSGPQIKDDSDYQITLKDSSIINGKFSKKEDIYSLLFYVIGDGHKFTLNQLRKIASGNRQRAKEFLTALDNWFNEYLSTVEKQYTISFADKISKNNRKYLIATLIILSVWVIIEVSIFDSGKIIAIALLCLAISLLSVFTYHRNTNFNTEGLEKYIKISGFKKMLHDTSNFKNSKLDDLTLWKDILPYAAGFGLAPKILDRLHQSFSEAEFISSFHGNDFYYEKTDGKYFYVKVRITFSDVKSSASGGDSSSSSSGFGSSGGFGGNSGDGAF</sequence>
<accession>A0A0R1ZKI5</accession>
<feature type="compositionally biased region" description="Gly residues" evidence="1">
    <location>
        <begin position="611"/>
        <end position="625"/>
    </location>
</feature>
<feature type="transmembrane region" description="Helical" evidence="2">
    <location>
        <begin position="452"/>
        <end position="470"/>
    </location>
</feature>
<feature type="transmembrane region" description="Helical" evidence="2">
    <location>
        <begin position="476"/>
        <end position="494"/>
    </location>
</feature>
<evidence type="ECO:0008006" key="7">
    <source>
        <dbReference type="Google" id="ProtNLM"/>
    </source>
</evidence>
<proteinExistence type="predicted"/>
<dbReference type="EMBL" id="AYYZ01000002">
    <property type="protein sequence ID" value="KRM53476.1"/>
    <property type="molecule type" value="Genomic_DNA"/>
</dbReference>
<name>A0A0R1ZKI5_9LACO</name>
<keyword evidence="2" id="KW-0812">Transmembrane</keyword>
<protein>
    <recommendedName>
        <fullName evidence="7">DUF2207 domain-containing protein</fullName>
    </recommendedName>
</protein>
<dbReference type="AlphaFoldDB" id="A0A0R1ZKI5"/>
<feature type="region of interest" description="Disordered" evidence="1">
    <location>
        <begin position="595"/>
        <end position="625"/>
    </location>
</feature>
<evidence type="ECO:0000256" key="2">
    <source>
        <dbReference type="SAM" id="Phobius"/>
    </source>
</evidence>
<organism evidence="5 6">
    <name type="scientific">Ligilactobacillus araffinosus DSM 20653</name>
    <dbReference type="NCBI Taxonomy" id="1423820"/>
    <lineage>
        <taxon>Bacteria</taxon>
        <taxon>Bacillati</taxon>
        <taxon>Bacillota</taxon>
        <taxon>Bacilli</taxon>
        <taxon>Lactobacillales</taxon>
        <taxon>Lactobacillaceae</taxon>
        <taxon>Ligilactobacillus</taxon>
    </lineage>
</organism>
<feature type="domain" description="Predicted membrane protein YciQ-like C-terminal" evidence="4">
    <location>
        <begin position="291"/>
        <end position="553"/>
    </location>
</feature>
<dbReference type="STRING" id="1423820.FC64_GL000387"/>
<evidence type="ECO:0000313" key="6">
    <source>
        <dbReference type="Proteomes" id="UP000051291"/>
    </source>
</evidence>
<dbReference type="Pfam" id="PF09972">
    <property type="entry name" value="DUF2207"/>
    <property type="match status" value="1"/>
</dbReference>
<feature type="domain" description="DUF2207" evidence="3">
    <location>
        <begin position="28"/>
        <end position="218"/>
    </location>
</feature>
<keyword evidence="6" id="KW-1185">Reference proteome</keyword>
<dbReference type="InterPro" id="IPR048389">
    <property type="entry name" value="YciQ-like_C"/>
</dbReference>
<evidence type="ECO:0000259" key="3">
    <source>
        <dbReference type="Pfam" id="PF09972"/>
    </source>
</evidence>
<keyword evidence="2" id="KW-0472">Membrane</keyword>
<evidence type="ECO:0000256" key="1">
    <source>
        <dbReference type="SAM" id="MobiDB-lite"/>
    </source>
</evidence>
<evidence type="ECO:0000313" key="5">
    <source>
        <dbReference type="EMBL" id="KRM53476.1"/>
    </source>
</evidence>
<evidence type="ECO:0000259" key="4">
    <source>
        <dbReference type="Pfam" id="PF20990"/>
    </source>
</evidence>
<comment type="caution">
    <text evidence="5">The sequence shown here is derived from an EMBL/GenBank/DDBJ whole genome shotgun (WGS) entry which is preliminary data.</text>
</comment>
<reference evidence="5 6" key="1">
    <citation type="journal article" date="2015" name="Genome Announc.">
        <title>Expanding the biotechnology potential of lactobacilli through comparative genomics of 213 strains and associated genera.</title>
        <authorList>
            <person name="Sun Z."/>
            <person name="Harris H.M."/>
            <person name="McCann A."/>
            <person name="Guo C."/>
            <person name="Argimon S."/>
            <person name="Zhang W."/>
            <person name="Yang X."/>
            <person name="Jeffery I.B."/>
            <person name="Cooney J.C."/>
            <person name="Kagawa T.F."/>
            <person name="Liu W."/>
            <person name="Song Y."/>
            <person name="Salvetti E."/>
            <person name="Wrobel A."/>
            <person name="Rasinkangas P."/>
            <person name="Parkhill J."/>
            <person name="Rea M.C."/>
            <person name="O'Sullivan O."/>
            <person name="Ritari J."/>
            <person name="Douillard F.P."/>
            <person name="Paul Ross R."/>
            <person name="Yang R."/>
            <person name="Briner A.E."/>
            <person name="Felis G.E."/>
            <person name="de Vos W.M."/>
            <person name="Barrangou R."/>
            <person name="Klaenhammer T.R."/>
            <person name="Caufield P.W."/>
            <person name="Cui Y."/>
            <person name="Zhang H."/>
            <person name="O'Toole P.W."/>
        </authorList>
    </citation>
    <scope>NUCLEOTIDE SEQUENCE [LARGE SCALE GENOMIC DNA]</scope>
    <source>
        <strain evidence="5 6">DSM 20653</strain>
    </source>
</reference>
<dbReference type="Pfam" id="PF20990">
    <property type="entry name" value="DUF2207_C"/>
    <property type="match status" value="1"/>
</dbReference>
<gene>
    <name evidence="5" type="ORF">FC64_GL000387</name>
</gene>
<dbReference type="InterPro" id="IPR018702">
    <property type="entry name" value="DUF2207"/>
</dbReference>
<dbReference type="Proteomes" id="UP000051291">
    <property type="component" value="Unassembled WGS sequence"/>
</dbReference>
<dbReference type="PATRIC" id="fig|1423820.4.peg.387"/>
<feature type="compositionally biased region" description="Low complexity" evidence="1">
    <location>
        <begin position="596"/>
        <end position="610"/>
    </location>
</feature>
<keyword evidence="2" id="KW-1133">Transmembrane helix</keyword>
<feature type="transmembrane region" description="Helical" evidence="2">
    <location>
        <begin position="251"/>
        <end position="274"/>
    </location>
</feature>